<dbReference type="EMBL" id="CP134855">
    <property type="protein sequence ID" value="WNL32618.1"/>
    <property type="molecule type" value="Genomic_DNA"/>
</dbReference>
<name>A0AA96DIP6_9BACT</name>
<feature type="domain" description="Flagellar hook-length control protein-like C-terminal" evidence="2">
    <location>
        <begin position="527"/>
        <end position="593"/>
    </location>
</feature>
<keyword evidence="3" id="KW-0969">Cilium</keyword>
<feature type="compositionally biased region" description="Low complexity" evidence="1">
    <location>
        <begin position="611"/>
        <end position="621"/>
    </location>
</feature>
<accession>A0AA96DIP6</accession>
<evidence type="ECO:0000313" key="5">
    <source>
        <dbReference type="EMBL" id="WNP38768.1"/>
    </source>
</evidence>
<sequence>MANLVDIFTQSSGLKGETTVLCTSEDLPKDKPSLFDSLLKTSIEDIENSSAQNTNSKIVSQNITSNLEKSPLDAEVIEVNTKLIDEGLDSEAINLDENSNSEEVIKDLSKNITNELNKDNTKKDEIKEPTKNIQNSISSKNSLLDRLVLEVKNSNLEQVPKVEQILSEPLENVDIVNSDKSFIKSLDKVIEGLKNQNNLEEKLDSEKIIISQDDKLVEIIKEQEILIEDINGNNLQIKDDNSQNLDEVTLETTQNLSQIIVNSEDRQNIENQIETSTVLKDSLNFENILIVEDEVANSDAIKNETVKNENNLNSQNILIVENEVVKTENNTKVDQKLSLMDQLIQTNSKKDITTKIEESATSNPQSVEQINKNSKDVASNIFLAEQKNSLNNQLLFNKNEAVNILKNASTIEDIEKSANILDLDANNLEVEQNISSESLNDLSVDEKEILDRKNILNSILNEKNIRSVDVRNLITNSIEASKALLEDTINILDDKILDIQPNLVNSIQSRIVGAKQQMASMMSDVARQMYENYKPPVTIFRMNLNPGDLGTISVLMKQDKSSGLTINMSVSNIATLELLMENQNMLRNSLAKTFNDSANFNLDFSKGEGGQSQRDSSSNQNQRDKRDSNTQEILKLKKENKDYEEKNDYM</sequence>
<dbReference type="Gene3D" id="3.30.750.140">
    <property type="match status" value="1"/>
</dbReference>
<evidence type="ECO:0000313" key="6">
    <source>
        <dbReference type="EMBL" id="WNP40860.1"/>
    </source>
</evidence>
<dbReference type="Pfam" id="PF02120">
    <property type="entry name" value="Flg_hook"/>
    <property type="match status" value="1"/>
</dbReference>
<evidence type="ECO:0000313" key="3">
    <source>
        <dbReference type="EMBL" id="WNL28644.1"/>
    </source>
</evidence>
<organism evidence="3">
    <name type="scientific">Arcobacter sp. AZ-2023</name>
    <dbReference type="NCBI Taxonomy" id="3074453"/>
    <lineage>
        <taxon>Bacteria</taxon>
        <taxon>Pseudomonadati</taxon>
        <taxon>Campylobacterota</taxon>
        <taxon>Epsilonproteobacteria</taxon>
        <taxon>Campylobacterales</taxon>
        <taxon>Arcobacteraceae</taxon>
        <taxon>Arcobacter</taxon>
    </lineage>
</organism>
<dbReference type="EMBL" id="CP135131">
    <property type="protein sequence ID" value="WNP40860.1"/>
    <property type="molecule type" value="Genomic_DNA"/>
</dbReference>
<gene>
    <name evidence="5" type="ORF">RJG58_03510</name>
    <name evidence="6" type="ORF">RMP69_03510</name>
    <name evidence="3" type="ORF">RMQ65_04585</name>
    <name evidence="4" type="ORF">RMQ67_03510</name>
</gene>
<dbReference type="InterPro" id="IPR021136">
    <property type="entry name" value="Flagellar_hook_control-like_C"/>
</dbReference>
<evidence type="ECO:0000259" key="2">
    <source>
        <dbReference type="Pfam" id="PF02120"/>
    </source>
</evidence>
<dbReference type="InterPro" id="IPR038610">
    <property type="entry name" value="FliK-like_C_sf"/>
</dbReference>
<proteinExistence type="predicted"/>
<feature type="region of interest" description="Disordered" evidence="1">
    <location>
        <begin position="603"/>
        <end position="650"/>
    </location>
</feature>
<evidence type="ECO:0000256" key="1">
    <source>
        <dbReference type="SAM" id="MobiDB-lite"/>
    </source>
</evidence>
<keyword evidence="3" id="KW-0282">Flagellum</keyword>
<dbReference type="AlphaFoldDB" id="A0AA96DIP6"/>
<protein>
    <submittedName>
        <fullName evidence="3">Flagellar hook-length control protein FliK</fullName>
    </submittedName>
</protein>
<reference evidence="3" key="1">
    <citation type="submission" date="2023-09" db="EMBL/GenBank/DDBJ databases">
        <title>Arcobacter tbilisiensis sp. nov. isolated from chicken meat in Tbilisi, Georgia.</title>
        <authorList>
            <person name="Matthias R."/>
            <person name="Zautner A.E."/>
        </authorList>
    </citation>
    <scope>NUCLEOTIDE SEQUENCE</scope>
    <source>
        <strain evidence="5">LEO 101</strain>
        <strain evidence="3">LEO 49</strain>
        <strain evidence="6">LEO 50</strain>
        <strain evidence="4">LEO 53</strain>
    </source>
</reference>
<dbReference type="EMBL" id="CP134853">
    <property type="protein sequence ID" value="WNL28644.1"/>
    <property type="molecule type" value="Genomic_DNA"/>
</dbReference>
<feature type="compositionally biased region" description="Basic and acidic residues" evidence="1">
    <location>
        <begin position="622"/>
        <end position="650"/>
    </location>
</feature>
<evidence type="ECO:0000313" key="4">
    <source>
        <dbReference type="EMBL" id="WNL32618.1"/>
    </source>
</evidence>
<dbReference type="EMBL" id="CP135130">
    <property type="protein sequence ID" value="WNP38768.1"/>
    <property type="molecule type" value="Genomic_DNA"/>
</dbReference>
<keyword evidence="3" id="KW-0966">Cell projection</keyword>